<dbReference type="AlphaFoldDB" id="I3STE1"/>
<accession>I3STE1</accession>
<sequence length="55" mass="6314">MNSEIQKLLNLINFSTELNLARKSIGGEFPNMHRTTLDNTLFDFTSDISFFCSKI</sequence>
<reference evidence="1" key="1">
    <citation type="submission" date="2012-05" db="EMBL/GenBank/DDBJ databases">
        <authorList>
            <person name="Krishnakumar V."/>
            <person name="Cheung F."/>
            <person name="Xiao Y."/>
            <person name="Chan A."/>
            <person name="Moskal W.A."/>
            <person name="Town C.D."/>
        </authorList>
    </citation>
    <scope>NUCLEOTIDE SEQUENCE</scope>
</reference>
<evidence type="ECO:0000313" key="1">
    <source>
        <dbReference type="EMBL" id="AFK43533.1"/>
    </source>
</evidence>
<protein>
    <submittedName>
        <fullName evidence="1">Uncharacterized protein</fullName>
    </submittedName>
</protein>
<dbReference type="EMBL" id="BT143739">
    <property type="protein sequence ID" value="AFK43533.1"/>
    <property type="molecule type" value="mRNA"/>
</dbReference>
<proteinExistence type="evidence at transcript level"/>
<name>I3STE1_LOTJA</name>
<organism evidence="1">
    <name type="scientific">Lotus japonicus</name>
    <name type="common">Lotus corniculatus var. japonicus</name>
    <dbReference type="NCBI Taxonomy" id="34305"/>
    <lineage>
        <taxon>Eukaryota</taxon>
        <taxon>Viridiplantae</taxon>
        <taxon>Streptophyta</taxon>
        <taxon>Embryophyta</taxon>
        <taxon>Tracheophyta</taxon>
        <taxon>Spermatophyta</taxon>
        <taxon>Magnoliopsida</taxon>
        <taxon>eudicotyledons</taxon>
        <taxon>Gunneridae</taxon>
        <taxon>Pentapetalae</taxon>
        <taxon>rosids</taxon>
        <taxon>fabids</taxon>
        <taxon>Fabales</taxon>
        <taxon>Fabaceae</taxon>
        <taxon>Papilionoideae</taxon>
        <taxon>50 kb inversion clade</taxon>
        <taxon>NPAAA clade</taxon>
        <taxon>Hologalegina</taxon>
        <taxon>robinioid clade</taxon>
        <taxon>Loteae</taxon>
        <taxon>Lotus</taxon>
    </lineage>
</organism>